<dbReference type="OrthoDB" id="9806524at2"/>
<feature type="compositionally biased region" description="Basic residues" evidence="1">
    <location>
        <begin position="242"/>
        <end position="261"/>
    </location>
</feature>
<dbReference type="Proteomes" id="UP000196027">
    <property type="component" value="Chromosome"/>
</dbReference>
<dbReference type="InterPro" id="IPR010836">
    <property type="entry name" value="SapC"/>
</dbReference>
<evidence type="ECO:0000313" key="2">
    <source>
        <dbReference type="EMBL" id="ARU55022.1"/>
    </source>
</evidence>
<keyword evidence="3" id="KW-1185">Reference proteome</keyword>
<evidence type="ECO:0000256" key="1">
    <source>
        <dbReference type="SAM" id="MobiDB-lite"/>
    </source>
</evidence>
<reference evidence="2 3" key="1">
    <citation type="submission" date="2017-05" db="EMBL/GenBank/DDBJ databases">
        <title>Genomic insights into alkan degradation activity of Oleiphilus messinensis.</title>
        <authorList>
            <person name="Kozyavkin S.A."/>
            <person name="Slesarev A.I."/>
            <person name="Golyshin P.N."/>
            <person name="Korzhenkov A."/>
            <person name="Golyshina O.N."/>
            <person name="Toshchakov S.V."/>
        </authorList>
    </citation>
    <scope>NUCLEOTIDE SEQUENCE [LARGE SCALE GENOMIC DNA]</scope>
    <source>
        <strain evidence="2 3">ME102</strain>
    </source>
</reference>
<evidence type="ECO:0000313" key="3">
    <source>
        <dbReference type="Proteomes" id="UP000196027"/>
    </source>
</evidence>
<organism evidence="2 3">
    <name type="scientific">Oleiphilus messinensis</name>
    <dbReference type="NCBI Taxonomy" id="141451"/>
    <lineage>
        <taxon>Bacteria</taxon>
        <taxon>Pseudomonadati</taxon>
        <taxon>Pseudomonadota</taxon>
        <taxon>Gammaproteobacteria</taxon>
        <taxon>Oceanospirillales</taxon>
        <taxon>Oleiphilaceae</taxon>
        <taxon>Oleiphilus</taxon>
    </lineage>
</organism>
<accession>A0A1Y0I3H1</accession>
<sequence>MLEKLSFLTVKEHSRLRFQPKVDFSFAKTQHTCPLLATELFAAASSYPIVFPAEGTIIPQAILSAKPNENNLIGENGEWVGRYLPLHFRRYPFFLGREKKSDQSTLLIDAAAPQFDEKEGKLLYNKRGDTYSASQTLKDIKTSLIQFDEQFQKTQALCKLLKNANVLEPAKLTLTNDGKSQTIRGFSVVSWKKVQELDDATLANWSRIGLIQLIHCHLQSINGIAPARNKTAEPAKTEAKPQAKKKVTAKKAAGKAKKAKK</sequence>
<dbReference type="AlphaFoldDB" id="A0A1Y0I3H1"/>
<dbReference type="Pfam" id="PF07277">
    <property type="entry name" value="SapC"/>
    <property type="match status" value="1"/>
</dbReference>
<dbReference type="KEGG" id="ome:OLMES_0935"/>
<name>A0A1Y0I3H1_9GAMM</name>
<feature type="compositionally biased region" description="Basic and acidic residues" evidence="1">
    <location>
        <begin position="230"/>
        <end position="241"/>
    </location>
</feature>
<protein>
    <submittedName>
        <fullName evidence="2">SapC-like protein</fullName>
    </submittedName>
</protein>
<gene>
    <name evidence="2" type="ORF">OLMES_0935</name>
</gene>
<proteinExistence type="predicted"/>
<feature type="region of interest" description="Disordered" evidence="1">
    <location>
        <begin position="229"/>
        <end position="261"/>
    </location>
</feature>
<dbReference type="RefSeq" id="WP_087460168.1">
    <property type="nucleotide sequence ID" value="NZ_CP021425.1"/>
</dbReference>
<dbReference type="EMBL" id="CP021425">
    <property type="protein sequence ID" value="ARU55022.1"/>
    <property type="molecule type" value="Genomic_DNA"/>
</dbReference>